<feature type="compositionally biased region" description="Polar residues" evidence="1">
    <location>
        <begin position="108"/>
        <end position="118"/>
    </location>
</feature>
<feature type="compositionally biased region" description="Low complexity" evidence="1">
    <location>
        <begin position="119"/>
        <end position="136"/>
    </location>
</feature>
<sequence length="360" mass="39459">MARKSLIRSRSPSSSGSVGTQSHSYDLRSLTSLPLLKFTPTPSTHSFPSSSGGQSVSETPRQASVGSEWNGNRSSQKRGRSLSRMVLPTIYPATPKKRKIVKTRPLVTFNSPNPGSQGSEPSTLLPSPTSSQSTELPEIVVGRTFIPATRTRTGTNDPARAKKAPGIKMPVSKALRVRGSSQRQSVPRCGPSRPCHGSQRDSNGWHDSDVEIVAITRKVPPPRPIQRQPSLTLKIPARNPIPRAPQSEKRDQGIQTDGSATQLHSGEGGAWIAPGEERSGFNHLEMKYSSHRPPISVLEERMNSWGQYNNAEEEMSIIVQNYLALERELADTQEKLRSAKSQKKRHWSTALPTTEAPEQS</sequence>
<feature type="region of interest" description="Disordered" evidence="1">
    <location>
        <begin position="176"/>
        <end position="207"/>
    </location>
</feature>
<feature type="compositionally biased region" description="Low complexity" evidence="1">
    <location>
        <begin position="39"/>
        <end position="60"/>
    </location>
</feature>
<feature type="region of interest" description="Disordered" evidence="1">
    <location>
        <begin position="334"/>
        <end position="360"/>
    </location>
</feature>
<evidence type="ECO:0000313" key="2">
    <source>
        <dbReference type="EMBL" id="TEB30646.1"/>
    </source>
</evidence>
<accession>A0A4Y7T8Y0</accession>
<evidence type="ECO:0000256" key="1">
    <source>
        <dbReference type="SAM" id="MobiDB-lite"/>
    </source>
</evidence>
<dbReference type="EMBL" id="QPFP01000022">
    <property type="protein sequence ID" value="TEB30646.1"/>
    <property type="molecule type" value="Genomic_DNA"/>
</dbReference>
<comment type="caution">
    <text evidence="2">The sequence shown here is derived from an EMBL/GenBank/DDBJ whole genome shotgun (WGS) entry which is preliminary data.</text>
</comment>
<protein>
    <submittedName>
        <fullName evidence="2">Uncharacterized protein</fullName>
    </submittedName>
</protein>
<feature type="compositionally biased region" description="Basic residues" evidence="1">
    <location>
        <begin position="338"/>
        <end position="347"/>
    </location>
</feature>
<feature type="compositionally biased region" description="Polar residues" evidence="1">
    <location>
        <begin position="253"/>
        <end position="264"/>
    </location>
</feature>
<feature type="compositionally biased region" description="Polar residues" evidence="1">
    <location>
        <begin position="350"/>
        <end position="360"/>
    </location>
</feature>
<feature type="compositionally biased region" description="Polar residues" evidence="1">
    <location>
        <begin position="61"/>
        <end position="74"/>
    </location>
</feature>
<dbReference type="AlphaFoldDB" id="A0A4Y7T8Y0"/>
<gene>
    <name evidence="2" type="ORF">FA13DRAFT_1774756</name>
</gene>
<reference evidence="2 3" key="1">
    <citation type="journal article" date="2019" name="Nat. Ecol. Evol.">
        <title>Megaphylogeny resolves global patterns of mushroom evolution.</title>
        <authorList>
            <person name="Varga T."/>
            <person name="Krizsan K."/>
            <person name="Foldi C."/>
            <person name="Dima B."/>
            <person name="Sanchez-Garcia M."/>
            <person name="Sanchez-Ramirez S."/>
            <person name="Szollosi G.J."/>
            <person name="Szarkandi J.G."/>
            <person name="Papp V."/>
            <person name="Albert L."/>
            <person name="Andreopoulos W."/>
            <person name="Angelini C."/>
            <person name="Antonin V."/>
            <person name="Barry K.W."/>
            <person name="Bougher N.L."/>
            <person name="Buchanan P."/>
            <person name="Buyck B."/>
            <person name="Bense V."/>
            <person name="Catcheside P."/>
            <person name="Chovatia M."/>
            <person name="Cooper J."/>
            <person name="Damon W."/>
            <person name="Desjardin D."/>
            <person name="Finy P."/>
            <person name="Geml J."/>
            <person name="Haridas S."/>
            <person name="Hughes K."/>
            <person name="Justo A."/>
            <person name="Karasinski D."/>
            <person name="Kautmanova I."/>
            <person name="Kiss B."/>
            <person name="Kocsube S."/>
            <person name="Kotiranta H."/>
            <person name="LaButti K.M."/>
            <person name="Lechner B.E."/>
            <person name="Liimatainen K."/>
            <person name="Lipzen A."/>
            <person name="Lukacs Z."/>
            <person name="Mihaltcheva S."/>
            <person name="Morgado L.N."/>
            <person name="Niskanen T."/>
            <person name="Noordeloos M.E."/>
            <person name="Ohm R.A."/>
            <person name="Ortiz-Santana B."/>
            <person name="Ovrebo C."/>
            <person name="Racz N."/>
            <person name="Riley R."/>
            <person name="Savchenko A."/>
            <person name="Shiryaev A."/>
            <person name="Soop K."/>
            <person name="Spirin V."/>
            <person name="Szebenyi C."/>
            <person name="Tomsovsky M."/>
            <person name="Tulloss R.E."/>
            <person name="Uehling J."/>
            <person name="Grigoriev I.V."/>
            <person name="Vagvolgyi C."/>
            <person name="Papp T."/>
            <person name="Martin F.M."/>
            <person name="Miettinen O."/>
            <person name="Hibbett D.S."/>
            <person name="Nagy L.G."/>
        </authorList>
    </citation>
    <scope>NUCLEOTIDE SEQUENCE [LARGE SCALE GENOMIC DNA]</scope>
    <source>
        <strain evidence="2 3">FP101781</strain>
    </source>
</reference>
<evidence type="ECO:0000313" key="3">
    <source>
        <dbReference type="Proteomes" id="UP000298030"/>
    </source>
</evidence>
<name>A0A4Y7T8Y0_COPMI</name>
<keyword evidence="3" id="KW-1185">Reference proteome</keyword>
<feature type="region of interest" description="Disordered" evidence="1">
    <location>
        <begin position="1"/>
        <end position="136"/>
    </location>
</feature>
<proteinExistence type="predicted"/>
<organism evidence="2 3">
    <name type="scientific">Coprinellus micaceus</name>
    <name type="common">Glistening ink-cap mushroom</name>
    <name type="synonym">Coprinus micaceus</name>
    <dbReference type="NCBI Taxonomy" id="71717"/>
    <lineage>
        <taxon>Eukaryota</taxon>
        <taxon>Fungi</taxon>
        <taxon>Dikarya</taxon>
        <taxon>Basidiomycota</taxon>
        <taxon>Agaricomycotina</taxon>
        <taxon>Agaricomycetes</taxon>
        <taxon>Agaricomycetidae</taxon>
        <taxon>Agaricales</taxon>
        <taxon>Agaricineae</taxon>
        <taxon>Psathyrellaceae</taxon>
        <taxon>Coprinellus</taxon>
    </lineage>
</organism>
<dbReference type="Proteomes" id="UP000298030">
    <property type="component" value="Unassembled WGS sequence"/>
</dbReference>
<feature type="compositionally biased region" description="Low complexity" evidence="1">
    <location>
        <begin position="8"/>
        <end position="24"/>
    </location>
</feature>
<feature type="region of interest" description="Disordered" evidence="1">
    <location>
        <begin position="220"/>
        <end position="275"/>
    </location>
</feature>